<gene>
    <name evidence="2" type="ORF">EVAR_101735_1</name>
</gene>
<dbReference type="Proteomes" id="UP000299102">
    <property type="component" value="Unassembled WGS sequence"/>
</dbReference>
<feature type="region of interest" description="Disordered" evidence="1">
    <location>
        <begin position="50"/>
        <end position="80"/>
    </location>
</feature>
<evidence type="ECO:0000313" key="2">
    <source>
        <dbReference type="EMBL" id="GBP15199.1"/>
    </source>
</evidence>
<name>A0A4C1TKT9_EUMVA</name>
<reference evidence="2 3" key="1">
    <citation type="journal article" date="2019" name="Commun. Biol.">
        <title>The bagworm genome reveals a unique fibroin gene that provides high tensile strength.</title>
        <authorList>
            <person name="Kono N."/>
            <person name="Nakamura H."/>
            <person name="Ohtoshi R."/>
            <person name="Tomita M."/>
            <person name="Numata K."/>
            <person name="Arakawa K."/>
        </authorList>
    </citation>
    <scope>NUCLEOTIDE SEQUENCE [LARGE SCALE GENOMIC DNA]</scope>
</reference>
<comment type="caution">
    <text evidence="2">The sequence shown here is derived from an EMBL/GenBank/DDBJ whole genome shotgun (WGS) entry which is preliminary data.</text>
</comment>
<keyword evidence="3" id="KW-1185">Reference proteome</keyword>
<sequence length="80" mass="8161">MAACAINLQIGQSLPRRPVSAGASIGVDLSTRKPAGVRVERTASLLDIRGNAGVHSSARAPPAPPGRPAAIYKPVNSPQP</sequence>
<evidence type="ECO:0000313" key="3">
    <source>
        <dbReference type="Proteomes" id="UP000299102"/>
    </source>
</evidence>
<protein>
    <submittedName>
        <fullName evidence="2">Uncharacterized protein</fullName>
    </submittedName>
</protein>
<dbReference type="EMBL" id="BGZK01005722">
    <property type="protein sequence ID" value="GBP15199.1"/>
    <property type="molecule type" value="Genomic_DNA"/>
</dbReference>
<dbReference type="AlphaFoldDB" id="A0A4C1TKT9"/>
<evidence type="ECO:0000256" key="1">
    <source>
        <dbReference type="SAM" id="MobiDB-lite"/>
    </source>
</evidence>
<organism evidence="2 3">
    <name type="scientific">Eumeta variegata</name>
    <name type="common">Bagworm moth</name>
    <name type="synonym">Eumeta japonica</name>
    <dbReference type="NCBI Taxonomy" id="151549"/>
    <lineage>
        <taxon>Eukaryota</taxon>
        <taxon>Metazoa</taxon>
        <taxon>Ecdysozoa</taxon>
        <taxon>Arthropoda</taxon>
        <taxon>Hexapoda</taxon>
        <taxon>Insecta</taxon>
        <taxon>Pterygota</taxon>
        <taxon>Neoptera</taxon>
        <taxon>Endopterygota</taxon>
        <taxon>Lepidoptera</taxon>
        <taxon>Glossata</taxon>
        <taxon>Ditrysia</taxon>
        <taxon>Tineoidea</taxon>
        <taxon>Psychidae</taxon>
        <taxon>Oiketicinae</taxon>
        <taxon>Eumeta</taxon>
    </lineage>
</organism>
<proteinExistence type="predicted"/>
<accession>A0A4C1TKT9</accession>